<organism evidence="1 3">
    <name type="scientific">Methanococcus maripaludis</name>
    <name type="common">Methanococcus deltae</name>
    <dbReference type="NCBI Taxonomy" id="39152"/>
    <lineage>
        <taxon>Archaea</taxon>
        <taxon>Methanobacteriati</taxon>
        <taxon>Methanobacteriota</taxon>
        <taxon>Methanomada group</taxon>
        <taxon>Methanococci</taxon>
        <taxon>Methanococcales</taxon>
        <taxon>Methanococcaceae</taxon>
        <taxon>Methanococcus</taxon>
    </lineage>
</organism>
<accession>A0A2L1C9M9</accession>
<dbReference type="KEGG" id="mmad:MMJJ_05030"/>
<name>A0A2L1C9M9_METMI</name>
<evidence type="ECO:0000313" key="3">
    <source>
        <dbReference type="Proteomes" id="UP000239462"/>
    </source>
</evidence>
<reference evidence="2 4" key="3">
    <citation type="submission" date="2020-07" db="EMBL/GenBank/DDBJ databases">
        <title>Genomic Encyclopedia of Type Strains, Phase IV (KMG-V): Genome sequencing to study the core and pangenomes of soil and plant-associated prokaryotes.</title>
        <authorList>
            <person name="Whitman W."/>
        </authorList>
    </citation>
    <scope>NUCLEOTIDE SEQUENCE [LARGE SCALE GENOMIC DNA]</scope>
    <source>
        <strain evidence="2 4">S1</strain>
    </source>
</reference>
<reference evidence="1" key="2">
    <citation type="submission" date="2018-02" db="EMBL/GenBank/DDBJ databases">
        <title>Complete genome sequence of the Methanococcus maripaludis type strain JJ (DSM 2067), a model for selenoprotein synthesis in Archaea.</title>
        <authorList>
            <person name="Poehlein A."/>
            <person name="Heym D."/>
            <person name="Quitzke V."/>
            <person name="Fersch J."/>
            <person name="Daniel R."/>
            <person name="Rother M."/>
        </authorList>
    </citation>
    <scope>NUCLEOTIDE SEQUENCE [LARGE SCALE GENOMIC DNA]</scope>
    <source>
        <strain evidence="1">DSM 2067</strain>
    </source>
</reference>
<evidence type="ECO:0000313" key="1">
    <source>
        <dbReference type="EMBL" id="AVB75920.1"/>
    </source>
</evidence>
<dbReference type="GeneID" id="36101593"/>
<dbReference type="Proteomes" id="UP000522365">
    <property type="component" value="Unassembled WGS sequence"/>
</dbReference>
<gene>
    <name evidence="2" type="ORF">HNP89_001460</name>
    <name evidence="1" type="ORF">MMJJ_05030</name>
</gene>
<reference evidence="3" key="1">
    <citation type="journal article" date="2018" name="Genome Announc.">
        <title>Complete Genome Sequence of the Methanococcus maripaludis Type Strain JJ (DSM 2067), a Model for Selenoprotein Synthesis in Archaea.</title>
        <authorList>
            <person name="Poehlein A."/>
            <person name="Heym D."/>
            <person name="Quitzke V."/>
            <person name="Fersch J."/>
            <person name="Daniel R."/>
            <person name="Rother M."/>
        </authorList>
    </citation>
    <scope>NUCLEOTIDE SEQUENCE [LARGE SCALE GENOMIC DNA]</scope>
    <source>
        <strain evidence="3">DSM 2067</strain>
    </source>
</reference>
<evidence type="ECO:0000313" key="2">
    <source>
        <dbReference type="EMBL" id="MBA2853484.1"/>
    </source>
</evidence>
<dbReference type="EMBL" id="CP026606">
    <property type="protein sequence ID" value="AVB75920.1"/>
    <property type="molecule type" value="Genomic_DNA"/>
</dbReference>
<dbReference type="EMBL" id="JACDUK010000003">
    <property type="protein sequence ID" value="MBA2853484.1"/>
    <property type="molecule type" value="Genomic_DNA"/>
</dbReference>
<protein>
    <submittedName>
        <fullName evidence="1">Uncharacterized protein</fullName>
    </submittedName>
</protein>
<sequence>MFKNKLYGETQIIQIEKVETLVLNYNGKGENNYSKSQSYWDKKKRSLKKSALFKNYISEKVFPPNYFKIMNRECKFKNEPDYKVILKENSDYFYLKCKFRGYLYNNFYDWARPDQIDSFKEFSERVETPVYFAFGLGGCPNDPDNAFLCPLEKVKCKLKLKELEPWRIQCLEDVSRIIC</sequence>
<evidence type="ECO:0000313" key="4">
    <source>
        <dbReference type="Proteomes" id="UP000522365"/>
    </source>
</evidence>
<dbReference type="AlphaFoldDB" id="A0A2L1C9M9"/>
<dbReference type="Proteomes" id="UP000239462">
    <property type="component" value="Chromosome"/>
</dbReference>
<proteinExistence type="predicted"/>
<dbReference type="RefSeq" id="WP_104837536.1">
    <property type="nucleotide sequence ID" value="NZ_CP026606.1"/>
</dbReference>